<accession>A0A0E0EXH1</accession>
<keyword evidence="2" id="KW-1185">Reference proteome</keyword>
<organism evidence="1">
    <name type="scientific">Oryza meridionalis</name>
    <dbReference type="NCBI Taxonomy" id="40149"/>
    <lineage>
        <taxon>Eukaryota</taxon>
        <taxon>Viridiplantae</taxon>
        <taxon>Streptophyta</taxon>
        <taxon>Embryophyta</taxon>
        <taxon>Tracheophyta</taxon>
        <taxon>Spermatophyta</taxon>
        <taxon>Magnoliopsida</taxon>
        <taxon>Liliopsida</taxon>
        <taxon>Poales</taxon>
        <taxon>Poaceae</taxon>
        <taxon>BOP clade</taxon>
        <taxon>Oryzoideae</taxon>
        <taxon>Oryzeae</taxon>
        <taxon>Oryzinae</taxon>
        <taxon>Oryza</taxon>
    </lineage>
</organism>
<dbReference type="Gramene" id="OMERI10G06390.1">
    <property type="protein sequence ID" value="OMERI10G06390.1"/>
    <property type="gene ID" value="OMERI10G06390"/>
</dbReference>
<reference evidence="1" key="2">
    <citation type="submission" date="2018-05" db="EMBL/GenBank/DDBJ databases">
        <title>OmerRS3 (Oryza meridionalis Reference Sequence Version 3).</title>
        <authorList>
            <person name="Zhang J."/>
            <person name="Kudrna D."/>
            <person name="Lee S."/>
            <person name="Talag J."/>
            <person name="Welchert J."/>
            <person name="Wing R.A."/>
        </authorList>
    </citation>
    <scope>NUCLEOTIDE SEQUENCE [LARGE SCALE GENOMIC DNA]</scope>
    <source>
        <strain evidence="1">cv. OR44</strain>
    </source>
</reference>
<protein>
    <submittedName>
        <fullName evidence="1">Uncharacterized protein</fullName>
    </submittedName>
</protein>
<dbReference type="Proteomes" id="UP000008021">
    <property type="component" value="Chromosome 10"/>
</dbReference>
<dbReference type="HOGENOM" id="CLU_2964684_0_0_1"/>
<name>A0A0E0EXH1_9ORYZ</name>
<dbReference type="EnsemblPlants" id="OMERI10G06390.1">
    <property type="protein sequence ID" value="OMERI10G06390.1"/>
    <property type="gene ID" value="OMERI10G06390"/>
</dbReference>
<proteinExistence type="predicted"/>
<evidence type="ECO:0000313" key="2">
    <source>
        <dbReference type="Proteomes" id="UP000008021"/>
    </source>
</evidence>
<sequence>MWLREDEDGELREETGNWKNRFVSSCFLFDDQQVIKFMVDGKCNQLEIKWLAFAFDQEM</sequence>
<evidence type="ECO:0000313" key="1">
    <source>
        <dbReference type="EnsemblPlants" id="OMERI10G06390.1"/>
    </source>
</evidence>
<dbReference type="AlphaFoldDB" id="A0A0E0EXH1"/>
<reference evidence="1" key="1">
    <citation type="submission" date="2015-04" db="UniProtKB">
        <authorList>
            <consortium name="EnsemblPlants"/>
        </authorList>
    </citation>
    <scope>IDENTIFICATION</scope>
</reference>